<evidence type="ECO:0000313" key="4">
    <source>
        <dbReference type="Proteomes" id="UP000054538"/>
    </source>
</evidence>
<accession>A0A0D0EAP1</accession>
<dbReference type="SUPFAM" id="SSF55797">
    <property type="entry name" value="PR-1-like"/>
    <property type="match status" value="1"/>
</dbReference>
<dbReference type="InParanoid" id="A0A0D0EAP1"/>
<reference evidence="3 4" key="1">
    <citation type="submission" date="2014-04" db="EMBL/GenBank/DDBJ databases">
        <authorList>
            <consortium name="DOE Joint Genome Institute"/>
            <person name="Kuo A."/>
            <person name="Kohler A."/>
            <person name="Jargeat P."/>
            <person name="Nagy L.G."/>
            <person name="Floudas D."/>
            <person name="Copeland A."/>
            <person name="Barry K.W."/>
            <person name="Cichocki N."/>
            <person name="Veneault-Fourrey C."/>
            <person name="LaButti K."/>
            <person name="Lindquist E.A."/>
            <person name="Lipzen A."/>
            <person name="Lundell T."/>
            <person name="Morin E."/>
            <person name="Murat C."/>
            <person name="Sun H."/>
            <person name="Tunlid A."/>
            <person name="Henrissat B."/>
            <person name="Grigoriev I.V."/>
            <person name="Hibbett D.S."/>
            <person name="Martin F."/>
            <person name="Nordberg H.P."/>
            <person name="Cantor M.N."/>
            <person name="Hua S.X."/>
        </authorList>
    </citation>
    <scope>NUCLEOTIDE SEQUENCE [LARGE SCALE GENOMIC DNA]</scope>
    <source>
        <strain evidence="3 4">Ve08.2h10</strain>
    </source>
</reference>
<dbReference type="Proteomes" id="UP000054538">
    <property type="component" value="Unassembled WGS sequence"/>
</dbReference>
<keyword evidence="1" id="KW-0732">Signal</keyword>
<evidence type="ECO:0000313" key="3">
    <source>
        <dbReference type="EMBL" id="KIL00510.1"/>
    </source>
</evidence>
<gene>
    <name evidence="3" type="ORF">PAXRUDRAFT_29759</name>
</gene>
<feature type="chain" id="PRO_5002226158" description="SCP domain-containing protein" evidence="1">
    <location>
        <begin position="24"/>
        <end position="146"/>
    </location>
</feature>
<reference evidence="4" key="2">
    <citation type="submission" date="2015-01" db="EMBL/GenBank/DDBJ databases">
        <title>Evolutionary Origins and Diversification of the Mycorrhizal Mutualists.</title>
        <authorList>
            <consortium name="DOE Joint Genome Institute"/>
            <consortium name="Mycorrhizal Genomics Consortium"/>
            <person name="Kohler A."/>
            <person name="Kuo A."/>
            <person name="Nagy L.G."/>
            <person name="Floudas D."/>
            <person name="Copeland A."/>
            <person name="Barry K.W."/>
            <person name="Cichocki N."/>
            <person name="Veneault-Fourrey C."/>
            <person name="LaButti K."/>
            <person name="Lindquist E.A."/>
            <person name="Lipzen A."/>
            <person name="Lundell T."/>
            <person name="Morin E."/>
            <person name="Murat C."/>
            <person name="Riley R."/>
            <person name="Ohm R."/>
            <person name="Sun H."/>
            <person name="Tunlid A."/>
            <person name="Henrissat B."/>
            <person name="Grigoriev I.V."/>
            <person name="Hibbett D.S."/>
            <person name="Martin F."/>
        </authorList>
    </citation>
    <scope>NUCLEOTIDE SEQUENCE [LARGE SCALE GENOMIC DNA]</scope>
    <source>
        <strain evidence="4">Ve08.2h10</strain>
    </source>
</reference>
<evidence type="ECO:0000259" key="2">
    <source>
        <dbReference type="SMART" id="SM00198"/>
    </source>
</evidence>
<organism evidence="3 4">
    <name type="scientific">Paxillus rubicundulus Ve08.2h10</name>
    <dbReference type="NCBI Taxonomy" id="930991"/>
    <lineage>
        <taxon>Eukaryota</taxon>
        <taxon>Fungi</taxon>
        <taxon>Dikarya</taxon>
        <taxon>Basidiomycota</taxon>
        <taxon>Agaricomycotina</taxon>
        <taxon>Agaricomycetes</taxon>
        <taxon>Agaricomycetidae</taxon>
        <taxon>Boletales</taxon>
        <taxon>Paxilineae</taxon>
        <taxon>Paxillaceae</taxon>
        <taxon>Paxillus</taxon>
    </lineage>
</organism>
<feature type="domain" description="SCP" evidence="2">
    <location>
        <begin position="32"/>
        <end position="143"/>
    </location>
</feature>
<dbReference type="STRING" id="930991.A0A0D0EAP1"/>
<sequence>MHAFLLVTALLNIYRSLFVGATADEQIADAHTPESVYLCLHNAIRSACKAQLLDWSIDMASKAQEWVTGTGNFTVMKAMGMFTEGLATFNSMNPTFSDFTQIIWQSTTQLGCASAQCTGISDAAFGEATMHVCLYDPVGNVVGELL</sequence>
<evidence type="ECO:0000256" key="1">
    <source>
        <dbReference type="SAM" id="SignalP"/>
    </source>
</evidence>
<dbReference type="EMBL" id="KN824832">
    <property type="protein sequence ID" value="KIL00510.1"/>
    <property type="molecule type" value="Genomic_DNA"/>
</dbReference>
<dbReference type="OrthoDB" id="337038at2759"/>
<dbReference type="HOGENOM" id="CLU_035730_6_3_1"/>
<keyword evidence="4" id="KW-1185">Reference proteome</keyword>
<dbReference type="PANTHER" id="PTHR10334">
    <property type="entry name" value="CYSTEINE-RICH SECRETORY PROTEIN-RELATED"/>
    <property type="match status" value="1"/>
</dbReference>
<feature type="signal peptide" evidence="1">
    <location>
        <begin position="1"/>
        <end position="23"/>
    </location>
</feature>
<protein>
    <recommendedName>
        <fullName evidence="2">SCP domain-containing protein</fullName>
    </recommendedName>
</protein>
<name>A0A0D0EAP1_9AGAM</name>
<dbReference type="Gene3D" id="3.40.33.10">
    <property type="entry name" value="CAP"/>
    <property type="match status" value="1"/>
</dbReference>
<proteinExistence type="predicted"/>
<dbReference type="AlphaFoldDB" id="A0A0D0EAP1"/>
<dbReference type="Pfam" id="PF00188">
    <property type="entry name" value="CAP"/>
    <property type="match status" value="1"/>
</dbReference>
<dbReference type="InterPro" id="IPR014044">
    <property type="entry name" value="CAP_dom"/>
</dbReference>
<dbReference type="InterPro" id="IPR035940">
    <property type="entry name" value="CAP_sf"/>
</dbReference>
<dbReference type="InterPro" id="IPR001283">
    <property type="entry name" value="CRISP-related"/>
</dbReference>
<dbReference type="SMART" id="SM00198">
    <property type="entry name" value="SCP"/>
    <property type="match status" value="1"/>
</dbReference>